<feature type="signal peptide" evidence="2">
    <location>
        <begin position="1"/>
        <end position="18"/>
    </location>
</feature>
<gene>
    <name evidence="3" type="ORF">QWT69_00095</name>
</gene>
<proteinExistence type="predicted"/>
<dbReference type="RefSeq" id="WP_317967835.1">
    <property type="nucleotide sequence ID" value="NZ_CP129118.1"/>
</dbReference>
<dbReference type="PROSITE" id="PS51257">
    <property type="entry name" value="PROKAR_LIPOPROTEIN"/>
    <property type="match status" value="1"/>
</dbReference>
<accession>A0ABZ0L7Q3</accession>
<dbReference type="EMBL" id="CP129118">
    <property type="protein sequence ID" value="WOV87581.1"/>
    <property type="molecule type" value="Genomic_DNA"/>
</dbReference>
<name>A0ABZ0L7Q3_9BACL</name>
<evidence type="ECO:0000313" key="4">
    <source>
        <dbReference type="Proteomes" id="UP001303902"/>
    </source>
</evidence>
<evidence type="ECO:0008006" key="5">
    <source>
        <dbReference type="Google" id="ProtNLM"/>
    </source>
</evidence>
<reference evidence="3 4" key="1">
    <citation type="submission" date="2023-06" db="EMBL/GenBank/DDBJ databases">
        <title>Sporosarcina sp. nov., isolated from Korean tranditional fermented seafood 'Jeotgal'.</title>
        <authorList>
            <person name="Yang A.I."/>
            <person name="Shin N.-R."/>
        </authorList>
    </citation>
    <scope>NUCLEOTIDE SEQUENCE [LARGE SCALE GENOMIC DNA]</scope>
    <source>
        <strain evidence="3 4">T2O-4</strain>
    </source>
</reference>
<evidence type="ECO:0000256" key="2">
    <source>
        <dbReference type="SAM" id="SignalP"/>
    </source>
</evidence>
<evidence type="ECO:0000256" key="1">
    <source>
        <dbReference type="SAM" id="MobiDB-lite"/>
    </source>
</evidence>
<sequence>MKKIMTLLFTMMFLTACSETTNNDYKYRGESEHWEAVYAYKGTEKWGEKDGKRTYSNEDGYEFVLKYKGSLEELSSLQKLEYSYETISSNGKSTEEFTEPPSTVTFSSSGSGKGGAKVREDEVIKVNVKWDDFEESFELHNNSK</sequence>
<keyword evidence="2" id="KW-0732">Signal</keyword>
<evidence type="ECO:0000313" key="3">
    <source>
        <dbReference type="EMBL" id="WOV87581.1"/>
    </source>
</evidence>
<feature type="region of interest" description="Disordered" evidence="1">
    <location>
        <begin position="90"/>
        <end position="117"/>
    </location>
</feature>
<dbReference type="Proteomes" id="UP001303902">
    <property type="component" value="Chromosome"/>
</dbReference>
<protein>
    <recommendedName>
        <fullName evidence="5">Lipoprotein</fullName>
    </recommendedName>
</protein>
<feature type="chain" id="PRO_5045466911" description="Lipoprotein" evidence="2">
    <location>
        <begin position="19"/>
        <end position="144"/>
    </location>
</feature>
<keyword evidence="4" id="KW-1185">Reference proteome</keyword>
<organism evidence="3 4">
    <name type="scientific">Sporosarcina oncorhynchi</name>
    <dbReference type="NCBI Taxonomy" id="3056444"/>
    <lineage>
        <taxon>Bacteria</taxon>
        <taxon>Bacillati</taxon>
        <taxon>Bacillota</taxon>
        <taxon>Bacilli</taxon>
        <taxon>Bacillales</taxon>
        <taxon>Caryophanaceae</taxon>
        <taxon>Sporosarcina</taxon>
    </lineage>
</organism>